<dbReference type="InterPro" id="IPR033469">
    <property type="entry name" value="CYTH-like_dom_sf"/>
</dbReference>
<comment type="similarity">
    <text evidence="3 8">Belongs to the fungal TPase family.</text>
</comment>
<dbReference type="SUPFAM" id="SSF55154">
    <property type="entry name" value="CYTH-like phosphatases"/>
    <property type="match status" value="1"/>
</dbReference>
<evidence type="ECO:0000256" key="2">
    <source>
        <dbReference type="ARBA" id="ARBA00004123"/>
    </source>
</evidence>
<name>A0ABN8WIJ4_SACUV</name>
<dbReference type="EMBL" id="OX365940">
    <property type="protein sequence ID" value="CAI4049972.1"/>
    <property type="molecule type" value="Genomic_DNA"/>
</dbReference>
<comment type="subcellular location">
    <subcellularLocation>
        <location evidence="2 8">Nucleus</location>
    </subcellularLocation>
</comment>
<evidence type="ECO:0000313" key="10">
    <source>
        <dbReference type="EMBL" id="CAI4049972.1"/>
    </source>
</evidence>
<dbReference type="PANTHER" id="PTHR28118">
    <property type="entry name" value="POLYNUCLEOTIDE 5'-TRIPHOSPHATASE-RELATED"/>
    <property type="match status" value="1"/>
</dbReference>
<evidence type="ECO:0000256" key="6">
    <source>
        <dbReference type="ARBA" id="ARBA00023242"/>
    </source>
</evidence>
<evidence type="ECO:0000256" key="4">
    <source>
        <dbReference type="ARBA" id="ARBA00022664"/>
    </source>
</evidence>
<feature type="domain" description="mRNA triphosphatase Cet1-like" evidence="9">
    <location>
        <begin position="60"/>
        <end position="278"/>
    </location>
</feature>
<proteinExistence type="inferred from homology"/>
<dbReference type="InterPro" id="IPR004206">
    <property type="entry name" value="mRNA_triPase_Cet1"/>
</dbReference>
<accession>A0ABN8WIJ4</accession>
<evidence type="ECO:0000259" key="9">
    <source>
        <dbReference type="Pfam" id="PF02940"/>
    </source>
</evidence>
<evidence type="ECO:0000256" key="7">
    <source>
        <dbReference type="ARBA" id="ARBA00047740"/>
    </source>
</evidence>
<keyword evidence="4 8" id="KW-0507">mRNA processing</keyword>
<organism evidence="10 11">
    <name type="scientific">Saccharomyces uvarum</name>
    <name type="common">Yeast</name>
    <name type="synonym">Saccharomyces bayanus var. uvarum</name>
    <dbReference type="NCBI Taxonomy" id="230603"/>
    <lineage>
        <taxon>Eukaryota</taxon>
        <taxon>Fungi</taxon>
        <taxon>Dikarya</taxon>
        <taxon>Ascomycota</taxon>
        <taxon>Saccharomycotina</taxon>
        <taxon>Saccharomycetes</taxon>
        <taxon>Saccharomycetales</taxon>
        <taxon>Saccharomycetaceae</taxon>
        <taxon>Saccharomyces</taxon>
    </lineage>
</organism>
<dbReference type="PANTHER" id="PTHR28118:SF1">
    <property type="entry name" value="POLYNUCLEOTIDE 5'-TRIPHOSPHATASE CTL1-RELATED"/>
    <property type="match status" value="1"/>
</dbReference>
<gene>
    <name evidence="10" type="primary">SUVZ13G3120</name>
    <name evidence="10" type="ORF">SUVZ_13G3120</name>
</gene>
<dbReference type="InterPro" id="IPR037009">
    <property type="entry name" value="mRNA_triPase_Cet1_sf"/>
</dbReference>
<comment type="catalytic activity">
    <reaction evidence="7">
        <text>a 5'-end triphospho-ribonucleoside in mRNA + H2O = a 5'-end diphospho-ribonucleoside in mRNA + phosphate + H(+)</text>
        <dbReference type="Rhea" id="RHEA:67004"/>
        <dbReference type="Rhea" id="RHEA-COMP:17164"/>
        <dbReference type="Rhea" id="RHEA-COMP:17165"/>
        <dbReference type="ChEBI" id="CHEBI:15377"/>
        <dbReference type="ChEBI" id="CHEBI:15378"/>
        <dbReference type="ChEBI" id="CHEBI:43474"/>
        <dbReference type="ChEBI" id="CHEBI:167616"/>
        <dbReference type="ChEBI" id="CHEBI:167618"/>
        <dbReference type="EC" id="3.6.1.74"/>
    </reaction>
    <physiologicalReaction direction="left-to-right" evidence="7">
        <dbReference type="Rhea" id="RHEA:67005"/>
    </physiologicalReaction>
</comment>
<keyword evidence="11" id="KW-1185">Reference proteome</keyword>
<sequence length="320" mass="36905">MSDQSETIPNKPSSCKDAVTKNVDIDVVRKLGSLHISKTTKPPKPPSLPFKTSKNSRILKEFHKEVCKLVWTHLAHISKPSIAHIEIEMKFGIITDKKTHRRIIHPNKPSIVQNCRGRLVSNVSSEMFPKLQDFLPLNPNSTDTTALSAVQQTHTYTEDSIYSVNDLSKTDRLASWRCSEDLKNKGSKRTYIKKARVKDFLIRYPYSSLDAKISISLEIPQVETLAVFRSNPVLQRYKDRSTYRFGKEIPLHLDMTRVITKRNGSSHQSTTYEVEVEMDPVFKKTVSTNDKERFNEYMNSFLHTSDLIRERLQREKTPRT</sequence>
<dbReference type="Proteomes" id="UP001162085">
    <property type="component" value="Chromosome 13"/>
</dbReference>
<keyword evidence="5 8" id="KW-0378">Hydrolase</keyword>
<evidence type="ECO:0000313" key="11">
    <source>
        <dbReference type="Proteomes" id="UP001162085"/>
    </source>
</evidence>
<dbReference type="Pfam" id="PF02940">
    <property type="entry name" value="mRNA_triPase"/>
    <property type="match status" value="1"/>
</dbReference>
<comment type="cofactor">
    <cofactor evidence="1 8">
        <name>Mg(2+)</name>
        <dbReference type="ChEBI" id="CHEBI:18420"/>
    </cofactor>
</comment>
<dbReference type="Gene3D" id="3.20.100.10">
    <property type="entry name" value="mRNA triphosphatase Cet1-like"/>
    <property type="match status" value="1"/>
</dbReference>
<evidence type="ECO:0000256" key="8">
    <source>
        <dbReference type="RuleBase" id="RU367053"/>
    </source>
</evidence>
<keyword evidence="6 8" id="KW-0539">Nucleus</keyword>
<dbReference type="EC" id="3.6.1.74" evidence="8"/>
<evidence type="ECO:0000256" key="5">
    <source>
        <dbReference type="ARBA" id="ARBA00022801"/>
    </source>
</evidence>
<dbReference type="CDD" id="cd07470">
    <property type="entry name" value="CYTH-like_mRNA_RTPase"/>
    <property type="match status" value="1"/>
</dbReference>
<keyword evidence="8" id="KW-0506">mRNA capping</keyword>
<evidence type="ECO:0000256" key="1">
    <source>
        <dbReference type="ARBA" id="ARBA00001946"/>
    </source>
</evidence>
<dbReference type="InterPro" id="IPR040343">
    <property type="entry name" value="Cet1/Ctl1"/>
</dbReference>
<comment type="function">
    <text evidence="8">First step of mRNA capping. Converts the 5'-triphosphate end of a nascent mRNA chain into a diphosphate end.</text>
</comment>
<evidence type="ECO:0000256" key="3">
    <source>
        <dbReference type="ARBA" id="ARBA00006345"/>
    </source>
</evidence>
<protein>
    <recommendedName>
        <fullName evidence="8">mRNA-capping enzyme subunit beta</fullName>
        <ecNumber evidence="8">3.6.1.74</ecNumber>
    </recommendedName>
    <alternativeName>
        <fullName evidence="8">mRNA 5'-phosphatase</fullName>
    </alternativeName>
    <alternativeName>
        <fullName evidence="8">mRNA 5'-triphosphate monophosphatase</fullName>
    </alternativeName>
</protein>
<reference evidence="10" key="1">
    <citation type="submission" date="2022-10" db="EMBL/GenBank/DDBJ databases">
        <authorList>
            <person name="Byrne P K."/>
        </authorList>
    </citation>
    <scope>NUCLEOTIDE SEQUENCE</scope>
    <source>
        <strain evidence="10">ZP964</strain>
    </source>
</reference>
<comment type="subunit">
    <text evidence="8">Heterodimer. The mRNA-capping enzyme is composed of two separate chains alpha and beta, respectively a mRNA guanylyltransferase and an mRNA 5'-triphosphate monophosphatase.</text>
</comment>